<gene>
    <name evidence="1" type="ORF">AA309_23605</name>
</gene>
<dbReference type="PIRSF" id="PIRSF024492">
    <property type="entry name" value="UCP024492"/>
    <property type="match status" value="1"/>
</dbReference>
<dbReference type="Proteomes" id="UP000035489">
    <property type="component" value="Unassembled WGS sequence"/>
</dbReference>
<dbReference type="AlphaFoldDB" id="A0A0H1R6Z6"/>
<dbReference type="OrthoDB" id="9810084at2"/>
<dbReference type="InterPro" id="IPR014519">
    <property type="entry name" value="UCP024492"/>
</dbReference>
<proteinExistence type="predicted"/>
<dbReference type="Pfam" id="PF04343">
    <property type="entry name" value="DUF488"/>
    <property type="match status" value="1"/>
</dbReference>
<comment type="caution">
    <text evidence="1">The sequence shown here is derived from an EMBL/GenBank/DDBJ whole genome shotgun (WGS) entry which is preliminary data.</text>
</comment>
<evidence type="ECO:0000313" key="2">
    <source>
        <dbReference type="Proteomes" id="UP000035489"/>
    </source>
</evidence>
<name>A0A0H1R6Z6_9HYPH</name>
<dbReference type="PANTHER" id="PTHR39337">
    <property type="entry name" value="BLR5642 PROTEIN"/>
    <property type="match status" value="1"/>
</dbReference>
<dbReference type="PANTHER" id="PTHR39337:SF1">
    <property type="entry name" value="BLR5642 PROTEIN"/>
    <property type="match status" value="1"/>
</dbReference>
<dbReference type="RefSeq" id="WP_047191486.1">
    <property type="nucleotide sequence ID" value="NZ_LCYG01000066.1"/>
</dbReference>
<accession>A0A0H1R6Z6</accession>
<evidence type="ECO:0000313" key="1">
    <source>
        <dbReference type="EMBL" id="KLK90789.1"/>
    </source>
</evidence>
<dbReference type="InterPro" id="IPR007438">
    <property type="entry name" value="DUF488"/>
</dbReference>
<dbReference type="STRING" id="1225564.AA309_23605"/>
<protein>
    <recommendedName>
        <fullName evidence="3">DUF488 domain-containing protein</fullName>
    </recommendedName>
</protein>
<organism evidence="1 2">
    <name type="scientific">Microvirga vignae</name>
    <dbReference type="NCBI Taxonomy" id="1225564"/>
    <lineage>
        <taxon>Bacteria</taxon>
        <taxon>Pseudomonadati</taxon>
        <taxon>Pseudomonadota</taxon>
        <taxon>Alphaproteobacteria</taxon>
        <taxon>Hyphomicrobiales</taxon>
        <taxon>Methylobacteriaceae</taxon>
        <taxon>Microvirga</taxon>
    </lineage>
</organism>
<dbReference type="EMBL" id="LCYG01000066">
    <property type="protein sequence ID" value="KLK90789.1"/>
    <property type="molecule type" value="Genomic_DNA"/>
</dbReference>
<sequence>MAKPQVFTIGYEGADVDRFLATLKDAGVETLADVRAVALSRKRGFSKSSLRDALASQGIGYEHFIKLGTPKEGRQAARAGDGELMRRIYCDEVLATEEAQEAFRDLEALAGARPICLLCFERDPANCHRRVLAQRLEGLGFETVDLMVL</sequence>
<keyword evidence="2" id="KW-1185">Reference proteome</keyword>
<reference evidence="1 2" key="1">
    <citation type="submission" date="2015-05" db="EMBL/GenBank/DDBJ databases">
        <title>Draft genome sequence of Microvirga vignae strain BR3299, a novel nitrogen fixing bacteria isolated from Brazil semi-aired region.</title>
        <authorList>
            <person name="Zilli J.E."/>
            <person name="Passos S.R."/>
            <person name="Leite J."/>
            <person name="Baldani J.I."/>
            <person name="Xavier G.R."/>
            <person name="Rumjaneck N.G."/>
            <person name="Simoes-Araujo J.L."/>
        </authorList>
    </citation>
    <scope>NUCLEOTIDE SEQUENCE [LARGE SCALE GENOMIC DNA]</scope>
    <source>
        <strain evidence="1 2">BR3299</strain>
    </source>
</reference>
<dbReference type="PATRIC" id="fig|1225564.3.peg.6140"/>
<evidence type="ECO:0008006" key="3">
    <source>
        <dbReference type="Google" id="ProtNLM"/>
    </source>
</evidence>